<evidence type="ECO:0000256" key="1">
    <source>
        <dbReference type="PROSITE-ProRule" id="PRU00339"/>
    </source>
</evidence>
<evidence type="ECO:0000256" key="2">
    <source>
        <dbReference type="SAM" id="SignalP"/>
    </source>
</evidence>
<dbReference type="PROSITE" id="PS50005">
    <property type="entry name" value="TPR"/>
    <property type="match status" value="1"/>
</dbReference>
<feature type="repeat" description="TPR" evidence="1">
    <location>
        <begin position="40"/>
        <end position="73"/>
    </location>
</feature>
<reference evidence="3 4" key="1">
    <citation type="submission" date="2017-08" db="EMBL/GenBank/DDBJ databases">
        <authorList>
            <person name="de Groot N.N."/>
        </authorList>
    </citation>
    <scope>NUCLEOTIDE SEQUENCE [LARGE SCALE GENOMIC DNA]</scope>
    <source>
        <strain evidence="3 4">HM2</strain>
    </source>
</reference>
<dbReference type="InterPro" id="IPR011990">
    <property type="entry name" value="TPR-like_helical_dom_sf"/>
</dbReference>
<keyword evidence="2" id="KW-0732">Signal</keyword>
<accession>A0A380RUC5</accession>
<name>A0A380RUC5_FIBSU</name>
<feature type="signal peptide" evidence="2">
    <location>
        <begin position="1"/>
        <end position="24"/>
    </location>
</feature>
<dbReference type="RefSeq" id="WP_109571905.1">
    <property type="nucleotide sequence ID" value="NZ_UHJL01000001.1"/>
</dbReference>
<dbReference type="InterPro" id="IPR019734">
    <property type="entry name" value="TPR_rpt"/>
</dbReference>
<gene>
    <name evidence="3" type="ORF">SAMN05661053_0411</name>
</gene>
<feature type="chain" id="PRO_5016980181" evidence="2">
    <location>
        <begin position="25"/>
        <end position="473"/>
    </location>
</feature>
<keyword evidence="1" id="KW-0802">TPR repeat</keyword>
<protein>
    <submittedName>
        <fullName evidence="3">Uncharacterized protein</fullName>
    </submittedName>
</protein>
<dbReference type="Proteomes" id="UP000255423">
    <property type="component" value="Unassembled WGS sequence"/>
</dbReference>
<dbReference type="SUPFAM" id="SSF48452">
    <property type="entry name" value="TPR-like"/>
    <property type="match status" value="1"/>
</dbReference>
<evidence type="ECO:0000313" key="3">
    <source>
        <dbReference type="EMBL" id="SUQ19183.1"/>
    </source>
</evidence>
<proteinExistence type="predicted"/>
<dbReference type="Gene3D" id="1.25.40.10">
    <property type="entry name" value="Tetratricopeptide repeat domain"/>
    <property type="match status" value="1"/>
</dbReference>
<dbReference type="PROSITE" id="PS51257">
    <property type="entry name" value="PROKAR_LIPOPROTEIN"/>
    <property type="match status" value="1"/>
</dbReference>
<sequence>MRKKLQGKWMWSLTIALSLGFAGCNLFHPTGSRDADNDDAAALTHDGYLEYQKANYDAARNFFSKAIRADSGYSEAWIGLTKTVLKAQEGIEAFELASYAQSYEDANGKRTNGFLVMSDEKADSISRGIDSVMFYLNQFVARDTTDRTDKKVRFSNIADSYTILQLTKAALRVRAVNTQLSNVVSANSSGMMMDLNVLNDLGDSLKPFLNDMAAAAEAIKVAPEAAAEIIKAYLPDSTRQDFEDDDYAEISVGLANTVIQMNDRAQTVPEDREDVFFNFGNGRDDDGDGCVDEEALDNYDNDGDGEIDEDVRDSRSIVLVKKRPTNYQELKDLGQDPTTYDLTKAQLDSLSVLEKYNIIDIDMDGKTTKDDLDEWEFIYRDPNERDEKKNHRLKFTTTINFMYADGGMFPEDQDDKITEKVNSLIEKKELIRKDKDINNIKYDWRKRAEMVGGCWTNYDDEKFLKWFEGRIVK</sequence>
<organism evidence="3 4">
    <name type="scientific">Fibrobacter succinogenes</name>
    <name type="common">Bacteroides succinogenes</name>
    <dbReference type="NCBI Taxonomy" id="833"/>
    <lineage>
        <taxon>Bacteria</taxon>
        <taxon>Pseudomonadati</taxon>
        <taxon>Fibrobacterota</taxon>
        <taxon>Fibrobacteria</taxon>
        <taxon>Fibrobacterales</taxon>
        <taxon>Fibrobacteraceae</taxon>
        <taxon>Fibrobacter</taxon>
    </lineage>
</organism>
<dbReference type="EMBL" id="UHJL01000001">
    <property type="protein sequence ID" value="SUQ19183.1"/>
    <property type="molecule type" value="Genomic_DNA"/>
</dbReference>
<evidence type="ECO:0000313" key="4">
    <source>
        <dbReference type="Proteomes" id="UP000255423"/>
    </source>
</evidence>
<dbReference type="AlphaFoldDB" id="A0A380RUC5"/>